<dbReference type="Pfam" id="PF07686">
    <property type="entry name" value="V-set"/>
    <property type="match status" value="1"/>
</dbReference>
<dbReference type="InterPro" id="IPR036179">
    <property type="entry name" value="Ig-like_dom_sf"/>
</dbReference>
<organism evidence="8 9">
    <name type="scientific">Salarias fasciatus</name>
    <name type="common">Jewelled blenny</name>
    <name type="synonym">Blennius fasciatus</name>
    <dbReference type="NCBI Taxonomy" id="181472"/>
    <lineage>
        <taxon>Eukaryota</taxon>
        <taxon>Metazoa</taxon>
        <taxon>Chordata</taxon>
        <taxon>Craniata</taxon>
        <taxon>Vertebrata</taxon>
        <taxon>Euteleostomi</taxon>
        <taxon>Actinopterygii</taxon>
        <taxon>Neopterygii</taxon>
        <taxon>Teleostei</taxon>
        <taxon>Neoteleostei</taxon>
        <taxon>Acanthomorphata</taxon>
        <taxon>Ovalentaria</taxon>
        <taxon>Blenniimorphae</taxon>
        <taxon>Blenniiformes</taxon>
        <taxon>Blennioidei</taxon>
        <taxon>Blenniidae</taxon>
        <taxon>Salariinae</taxon>
        <taxon>Salarias</taxon>
    </lineage>
</organism>
<dbReference type="Gene3D" id="2.60.40.10">
    <property type="entry name" value="Immunoglobulins"/>
    <property type="match status" value="1"/>
</dbReference>
<evidence type="ECO:0000259" key="7">
    <source>
        <dbReference type="PROSITE" id="PS50835"/>
    </source>
</evidence>
<dbReference type="InterPro" id="IPR013783">
    <property type="entry name" value="Ig-like_fold"/>
</dbReference>
<dbReference type="SUPFAM" id="SSF48726">
    <property type="entry name" value="Immunoglobulin"/>
    <property type="match status" value="1"/>
</dbReference>
<keyword evidence="5" id="KW-1279">T cell receptor</keyword>
<dbReference type="InterPro" id="IPR051287">
    <property type="entry name" value="TCR_variable_region"/>
</dbReference>
<reference evidence="8" key="1">
    <citation type="submission" date="2019-06" db="EMBL/GenBank/DDBJ databases">
        <authorList>
            <consortium name="Wellcome Sanger Institute Data Sharing"/>
        </authorList>
    </citation>
    <scope>NUCLEOTIDE SEQUENCE [LARGE SCALE GENOMIC DNA]</scope>
</reference>
<evidence type="ECO:0000313" key="9">
    <source>
        <dbReference type="Proteomes" id="UP000472267"/>
    </source>
</evidence>
<accession>A0A672H6M5</accession>
<dbReference type="Proteomes" id="UP000472267">
    <property type="component" value="Chromosome 18"/>
</dbReference>
<feature type="signal peptide" evidence="6">
    <location>
        <begin position="1"/>
        <end position="20"/>
    </location>
</feature>
<name>A0A672H6M5_SALFA</name>
<protein>
    <recommendedName>
        <fullName evidence="7">Ig-like domain-containing protein</fullName>
    </recommendedName>
</protein>
<evidence type="ECO:0000256" key="6">
    <source>
        <dbReference type="SAM" id="SignalP"/>
    </source>
</evidence>
<dbReference type="PROSITE" id="PS50835">
    <property type="entry name" value="IG_LIKE"/>
    <property type="match status" value="1"/>
</dbReference>
<keyword evidence="5" id="KW-0391">Immunity</keyword>
<dbReference type="SMART" id="SM00406">
    <property type="entry name" value="IGv"/>
    <property type="match status" value="1"/>
</dbReference>
<dbReference type="GO" id="GO:0002250">
    <property type="term" value="P:adaptive immune response"/>
    <property type="evidence" value="ECO:0007669"/>
    <property type="project" value="UniProtKB-KW"/>
</dbReference>
<reference evidence="8" key="3">
    <citation type="submission" date="2025-09" db="UniProtKB">
        <authorList>
            <consortium name="Ensembl"/>
        </authorList>
    </citation>
    <scope>IDENTIFICATION</scope>
</reference>
<feature type="domain" description="Ig-like" evidence="7">
    <location>
        <begin position="15"/>
        <end position="106"/>
    </location>
</feature>
<proteinExistence type="predicted"/>
<keyword evidence="3" id="KW-0675">Receptor</keyword>
<feature type="chain" id="PRO_5025482194" description="Ig-like domain-containing protein" evidence="6">
    <location>
        <begin position="21"/>
        <end position="185"/>
    </location>
</feature>
<dbReference type="PANTHER" id="PTHR19367:SF18">
    <property type="entry name" value="T CELL RECEPTOR ALPHA VARIABLE 16"/>
    <property type="match status" value="1"/>
</dbReference>
<evidence type="ECO:0000313" key="8">
    <source>
        <dbReference type="Ensembl" id="ENSSFAP00005024751.1"/>
    </source>
</evidence>
<dbReference type="PANTHER" id="PTHR19367">
    <property type="entry name" value="T-CELL RECEPTOR ALPHA CHAIN V REGION"/>
    <property type="match status" value="1"/>
</dbReference>
<dbReference type="InParanoid" id="A0A672H6M5"/>
<evidence type="ECO:0000256" key="5">
    <source>
        <dbReference type="ARBA" id="ARBA00043266"/>
    </source>
</evidence>
<dbReference type="Ensembl" id="ENSSFAT00005025755.1">
    <property type="protein sequence ID" value="ENSSFAP00005024751.1"/>
    <property type="gene ID" value="ENSSFAG00005012752.1"/>
</dbReference>
<keyword evidence="2" id="KW-1064">Adaptive immunity</keyword>
<keyword evidence="4" id="KW-0393">Immunoglobulin domain</keyword>
<evidence type="ECO:0000256" key="3">
    <source>
        <dbReference type="ARBA" id="ARBA00023170"/>
    </source>
</evidence>
<keyword evidence="9" id="KW-1185">Reference proteome</keyword>
<evidence type="ECO:0000256" key="1">
    <source>
        <dbReference type="ARBA" id="ARBA00022729"/>
    </source>
</evidence>
<keyword evidence="1 6" id="KW-0732">Signal</keyword>
<dbReference type="InterPro" id="IPR007110">
    <property type="entry name" value="Ig-like_dom"/>
</dbReference>
<dbReference type="InterPro" id="IPR013106">
    <property type="entry name" value="Ig_V-set"/>
</dbReference>
<sequence>MEHWLWILLAALFFVTLNCTFETSDSSPYLFWYKQSVNSYPKYILKLVSKKVYNAEDFPKDRFDAELKDKSFHLEISSAAVSDSAVYYCALEPTVTGNSSTRDSLSLQTQSLLTNKKSVEEKDNLSHSHVAIRQIILMLIFSGTDIIQTFRLLSLYSGKEQNHGVAHNIFLMVDMDPKQQTHQLH</sequence>
<dbReference type="AlphaFoldDB" id="A0A672H6M5"/>
<evidence type="ECO:0000256" key="4">
    <source>
        <dbReference type="ARBA" id="ARBA00023319"/>
    </source>
</evidence>
<reference evidence="8" key="2">
    <citation type="submission" date="2025-08" db="UniProtKB">
        <authorList>
            <consortium name="Ensembl"/>
        </authorList>
    </citation>
    <scope>IDENTIFICATION</scope>
</reference>
<dbReference type="GO" id="GO:0042101">
    <property type="term" value="C:T cell receptor complex"/>
    <property type="evidence" value="ECO:0007669"/>
    <property type="project" value="UniProtKB-KW"/>
</dbReference>
<evidence type="ECO:0000256" key="2">
    <source>
        <dbReference type="ARBA" id="ARBA00023130"/>
    </source>
</evidence>